<dbReference type="Proteomes" id="UP001249945">
    <property type="component" value="Unassembled WGS sequence"/>
</dbReference>
<evidence type="ECO:0000313" key="2">
    <source>
        <dbReference type="Proteomes" id="UP001249945"/>
    </source>
</evidence>
<evidence type="ECO:0000313" key="1">
    <source>
        <dbReference type="EMBL" id="MDT1975140.1"/>
    </source>
</evidence>
<organism evidence="1 2">
    <name type="scientific">Carnobacterium divergens</name>
    <name type="common">Lactobacillus divergens</name>
    <dbReference type="NCBI Taxonomy" id="2748"/>
    <lineage>
        <taxon>Bacteria</taxon>
        <taxon>Bacillati</taxon>
        <taxon>Bacillota</taxon>
        <taxon>Bacilli</taxon>
        <taxon>Lactobacillales</taxon>
        <taxon>Carnobacteriaceae</taxon>
        <taxon>Carnobacterium</taxon>
    </lineage>
</organism>
<accession>A0AAW8RBR1</accession>
<sequence length="115" mass="13945">MKKVFSRLEVQSILESNELESEVTYLEREDKNNPENYIVYYRLAPNSSTLYADDKIHLRKAYIQVSHFHKRKLDSIEDILREHFNVEPAEFLFKQTDTDYWSTIYRFEIFIEGAW</sequence>
<name>A0AAW8RBR1_CARDV</name>
<proteinExistence type="predicted"/>
<comment type="caution">
    <text evidence="1">The sequence shown here is derived from an EMBL/GenBank/DDBJ whole genome shotgun (WGS) entry which is preliminary data.</text>
</comment>
<dbReference type="EMBL" id="JALRMR010000017">
    <property type="protein sequence ID" value="MDT1975140.1"/>
    <property type="molecule type" value="Genomic_DNA"/>
</dbReference>
<dbReference type="AlphaFoldDB" id="A0AAW8RBR1"/>
<gene>
    <name evidence="1" type="ORF">MX635_12100</name>
</gene>
<reference evidence="1" key="1">
    <citation type="submission" date="2022-04" db="EMBL/GenBank/DDBJ databases">
        <title>Draft genome sequences of lactic acid bacteria (LAB) strains involved in meat spoilage.</title>
        <authorList>
            <person name="Palevich N."/>
        </authorList>
    </citation>
    <scope>NUCLEOTIDE SEQUENCE</scope>
    <source>
        <strain evidence="1">9-14</strain>
    </source>
</reference>
<dbReference type="RefSeq" id="WP_311780882.1">
    <property type="nucleotide sequence ID" value="NZ_JALRMR010000017.1"/>
</dbReference>
<protein>
    <submittedName>
        <fullName evidence="1">Uncharacterized protein</fullName>
    </submittedName>
</protein>